<dbReference type="Proteomes" id="UP001597459">
    <property type="component" value="Unassembled WGS sequence"/>
</dbReference>
<sequence length="77" mass="9081">MKKGTITLYKYDLSAIETTIHFYNAYRLHHYLGFNAESAQSAYIDFRISVGELYLNELIHENSWNPERHQAIVTPIY</sequence>
<evidence type="ECO:0000313" key="2">
    <source>
        <dbReference type="Proteomes" id="UP001597459"/>
    </source>
</evidence>
<proteinExistence type="predicted"/>
<comment type="caution">
    <text evidence="1">The sequence shown here is derived from an EMBL/GenBank/DDBJ whole genome shotgun (WGS) entry which is preliminary data.</text>
</comment>
<keyword evidence="2" id="KW-1185">Reference proteome</keyword>
<dbReference type="EMBL" id="JBHULX010000004">
    <property type="protein sequence ID" value="MFD2590690.1"/>
    <property type="molecule type" value="Genomic_DNA"/>
</dbReference>
<organism evidence="1 2">
    <name type="scientific">Aquimarina hainanensis</name>
    <dbReference type="NCBI Taxonomy" id="1578017"/>
    <lineage>
        <taxon>Bacteria</taxon>
        <taxon>Pseudomonadati</taxon>
        <taxon>Bacteroidota</taxon>
        <taxon>Flavobacteriia</taxon>
        <taxon>Flavobacteriales</taxon>
        <taxon>Flavobacteriaceae</taxon>
        <taxon>Aquimarina</taxon>
    </lineage>
</organism>
<name>A0ABW5N4W7_9FLAO</name>
<reference evidence="2" key="1">
    <citation type="journal article" date="2019" name="Int. J. Syst. Evol. Microbiol.">
        <title>The Global Catalogue of Microorganisms (GCM) 10K type strain sequencing project: providing services to taxonomists for standard genome sequencing and annotation.</title>
        <authorList>
            <consortium name="The Broad Institute Genomics Platform"/>
            <consortium name="The Broad Institute Genome Sequencing Center for Infectious Disease"/>
            <person name="Wu L."/>
            <person name="Ma J."/>
        </authorList>
    </citation>
    <scope>NUCLEOTIDE SEQUENCE [LARGE SCALE GENOMIC DNA]</scope>
    <source>
        <strain evidence="2">KCTC 42423</strain>
    </source>
</reference>
<dbReference type="RefSeq" id="WP_378257263.1">
    <property type="nucleotide sequence ID" value="NZ_JBHSJV010000001.1"/>
</dbReference>
<gene>
    <name evidence="1" type="primary">tssD</name>
    <name evidence="1" type="ORF">ACFSTE_07575</name>
</gene>
<dbReference type="Pfam" id="PF17642">
    <property type="entry name" value="TssD"/>
    <property type="match status" value="1"/>
</dbReference>
<accession>A0ABW5N4W7</accession>
<evidence type="ECO:0000313" key="1">
    <source>
        <dbReference type="EMBL" id="MFD2590690.1"/>
    </source>
</evidence>
<dbReference type="InterPro" id="IPR041408">
    <property type="entry name" value="Hcp_Tssd"/>
</dbReference>
<protein>
    <submittedName>
        <fullName evidence="1">Type VI secretion system tube protein TssD</fullName>
    </submittedName>
</protein>